<comment type="caution">
    <text evidence="7">The sequence shown here is derived from an EMBL/GenBank/DDBJ whole genome shotgun (WGS) entry which is preliminary data.</text>
</comment>
<comment type="similarity">
    <text evidence="4">Belongs to the pescadillo family.</text>
</comment>
<dbReference type="PANTHER" id="PTHR12221">
    <property type="entry name" value="PESCADILLO - RELATED"/>
    <property type="match status" value="1"/>
</dbReference>
<dbReference type="GO" id="GO:0000466">
    <property type="term" value="P:maturation of 5.8S rRNA from tricistronic rRNA transcript (SSU-rRNA, 5.8S rRNA, LSU-rRNA)"/>
    <property type="evidence" value="ECO:0007669"/>
    <property type="project" value="UniProtKB-UniRule"/>
</dbReference>
<evidence type="ECO:0000256" key="3">
    <source>
        <dbReference type="ARBA" id="ARBA00023242"/>
    </source>
</evidence>
<evidence type="ECO:0000256" key="4">
    <source>
        <dbReference type="HAMAP-Rule" id="MF_03028"/>
    </source>
</evidence>
<feature type="region of interest" description="Disordered" evidence="5">
    <location>
        <begin position="552"/>
        <end position="619"/>
    </location>
</feature>
<dbReference type="PROSITE" id="PS50172">
    <property type="entry name" value="BRCT"/>
    <property type="match status" value="1"/>
</dbReference>
<feature type="compositionally biased region" description="Acidic residues" evidence="5">
    <location>
        <begin position="484"/>
        <end position="510"/>
    </location>
</feature>
<dbReference type="EMBL" id="JAACJJ010000056">
    <property type="protein sequence ID" value="KAF5311754.1"/>
    <property type="molecule type" value="Genomic_DNA"/>
</dbReference>
<dbReference type="SMART" id="SM00292">
    <property type="entry name" value="BRCT"/>
    <property type="match status" value="1"/>
</dbReference>
<dbReference type="PANTHER" id="PTHR12221:SF6">
    <property type="entry name" value="PESCADILLO HOMOLOG"/>
    <property type="match status" value="1"/>
</dbReference>
<dbReference type="Pfam" id="PF16589">
    <property type="entry name" value="BRCT_2"/>
    <property type="match status" value="1"/>
</dbReference>
<keyword evidence="1 4" id="KW-0690">Ribosome biogenesis</keyword>
<proteinExistence type="inferred from homology"/>
<comment type="subcellular location">
    <subcellularLocation>
        <location evidence="4">Nucleus</location>
        <location evidence="4">Nucleolus</location>
    </subcellularLocation>
    <subcellularLocation>
        <location evidence="4">Nucleus</location>
        <location evidence="4">Nucleoplasm</location>
    </subcellularLocation>
</comment>
<dbReference type="GO" id="GO:0070545">
    <property type="term" value="C:PeBoW complex"/>
    <property type="evidence" value="ECO:0007669"/>
    <property type="project" value="TreeGrafter"/>
</dbReference>
<dbReference type="AlphaFoldDB" id="A0A8H5AVK1"/>
<feature type="region of interest" description="Disordered" evidence="5">
    <location>
        <begin position="481"/>
        <end position="523"/>
    </location>
</feature>
<evidence type="ECO:0000259" key="6">
    <source>
        <dbReference type="PROSITE" id="PS50172"/>
    </source>
</evidence>
<name>A0A8H5AVK1_9AGAR</name>
<dbReference type="SUPFAM" id="SSF52113">
    <property type="entry name" value="BRCT domain"/>
    <property type="match status" value="1"/>
</dbReference>
<sequence>MGRLKTKGKAGAAKNYTTRSAAVKKLQCSLADFRRLCILKGIFPREPRSRKKANKGSSAPTSFYYTKDIAYLAHEPILKKLREHKAFAKKVSRALGRGEWDSAKSLEENKPVYRLDHIVKERYPTFIDALRDIDDALCMVFLFATLPSNNRLPPELVENCARLAAEWQLYVMHSQSLRKVFISIKGVYYQAEVMGETVTWLVPHTFTQNIPTDVDVRVMLTFLELYQTLLSFVFFKLFTDVGLVYPPPLDIKKDEGAAGLNAFELAPATRQAPPAPTKTTVVEGRQITSKAVRQTIKSLTRAADVDSADVEMSNPEPTAEDADEEFVAHPSTSDKTATAAELPTLQSISTLPQTLSTSLFSSCVFFLSRETPRSVFEFLVRCFGGRIGWTSSAGSGSPFDETDPSITHIIIDRPAVEKEETPEQRELRLRRKYVQPQWIVDCINAGKLLLEEPYAQGKTLPPHLSPFGEYEGAYIPEAAAATEEAMDEEADSEVEEDEEEAEDEEDEEEALDSKVDRAVADATEDPAALRAAELAAEAAGVDFGTFEAKVKKASKKLGKSAPKTKDDAEGDMNKMMMSNKQRKLYEKMKYSNKKKESERIQLETRKEEIKKQKRKQARA</sequence>
<evidence type="ECO:0000256" key="1">
    <source>
        <dbReference type="ARBA" id="ARBA00022517"/>
    </source>
</evidence>
<dbReference type="GO" id="GO:0000463">
    <property type="term" value="P:maturation of LSU-rRNA from tricistronic rRNA transcript (SSU-rRNA, 5.8S rRNA, LSU-rRNA)"/>
    <property type="evidence" value="ECO:0007669"/>
    <property type="project" value="UniProtKB-UniRule"/>
</dbReference>
<evidence type="ECO:0000256" key="5">
    <source>
        <dbReference type="SAM" id="MobiDB-lite"/>
    </source>
</evidence>
<dbReference type="GO" id="GO:0003723">
    <property type="term" value="F:RNA binding"/>
    <property type="evidence" value="ECO:0007669"/>
    <property type="project" value="TreeGrafter"/>
</dbReference>
<protein>
    <recommendedName>
        <fullName evidence="4">Pescadillo homolog</fullName>
    </recommendedName>
    <alternativeName>
        <fullName evidence="4">Nucleolar protein 7 homolog</fullName>
    </alternativeName>
</protein>
<dbReference type="InterPro" id="IPR001357">
    <property type="entry name" value="BRCT_dom"/>
</dbReference>
<dbReference type="Proteomes" id="UP000567179">
    <property type="component" value="Unassembled WGS sequence"/>
</dbReference>
<dbReference type="GO" id="GO:0030687">
    <property type="term" value="C:preribosome, large subunit precursor"/>
    <property type="evidence" value="ECO:0007669"/>
    <property type="project" value="UniProtKB-UniRule"/>
</dbReference>
<comment type="function">
    <text evidence="4">Component of the NOP7 complex, which is required for maturation of the 25S and 5.8S ribosomal RNAs and formation of the 60S ribosome.</text>
</comment>
<evidence type="ECO:0000313" key="8">
    <source>
        <dbReference type="Proteomes" id="UP000567179"/>
    </source>
</evidence>
<keyword evidence="3 4" id="KW-0539">Nucleus</keyword>
<gene>
    <name evidence="4" type="primary">NOP7</name>
    <name evidence="7" type="ORF">D9619_003012</name>
</gene>
<evidence type="ECO:0000256" key="2">
    <source>
        <dbReference type="ARBA" id="ARBA00022552"/>
    </source>
</evidence>
<organism evidence="7 8">
    <name type="scientific">Psilocybe cf. subviscida</name>
    <dbReference type="NCBI Taxonomy" id="2480587"/>
    <lineage>
        <taxon>Eukaryota</taxon>
        <taxon>Fungi</taxon>
        <taxon>Dikarya</taxon>
        <taxon>Basidiomycota</taxon>
        <taxon>Agaricomycotina</taxon>
        <taxon>Agaricomycetes</taxon>
        <taxon>Agaricomycetidae</taxon>
        <taxon>Agaricales</taxon>
        <taxon>Agaricineae</taxon>
        <taxon>Strophariaceae</taxon>
        <taxon>Psilocybe</taxon>
    </lineage>
</organism>
<dbReference type="CDD" id="cd17709">
    <property type="entry name" value="BRCT_pescadillo_like"/>
    <property type="match status" value="1"/>
</dbReference>
<keyword evidence="2 4" id="KW-0698">rRNA processing</keyword>
<feature type="region of interest" description="Disordered" evidence="5">
    <location>
        <begin position="306"/>
        <end position="331"/>
    </location>
</feature>
<keyword evidence="8" id="KW-1185">Reference proteome</keyword>
<accession>A0A8H5AVK1</accession>
<dbReference type="OrthoDB" id="10264910at2759"/>
<feature type="domain" description="BRCT" evidence="6">
    <location>
        <begin position="355"/>
        <end position="456"/>
    </location>
</feature>
<evidence type="ECO:0000313" key="7">
    <source>
        <dbReference type="EMBL" id="KAF5311754.1"/>
    </source>
</evidence>
<dbReference type="GO" id="GO:0043021">
    <property type="term" value="F:ribonucleoprotein complex binding"/>
    <property type="evidence" value="ECO:0007669"/>
    <property type="project" value="UniProtKB-UniRule"/>
</dbReference>
<dbReference type="Gene3D" id="3.40.50.10190">
    <property type="entry name" value="BRCT domain"/>
    <property type="match status" value="1"/>
</dbReference>
<dbReference type="HAMAP" id="MF_03028">
    <property type="entry name" value="Pescadillo"/>
    <property type="match status" value="1"/>
</dbReference>
<dbReference type="InterPro" id="IPR010613">
    <property type="entry name" value="PES"/>
</dbReference>
<feature type="compositionally biased region" description="Basic and acidic residues" evidence="5">
    <location>
        <begin position="583"/>
        <end position="610"/>
    </location>
</feature>
<reference evidence="7 8" key="1">
    <citation type="journal article" date="2020" name="ISME J.">
        <title>Uncovering the hidden diversity of litter-decomposition mechanisms in mushroom-forming fungi.</title>
        <authorList>
            <person name="Floudas D."/>
            <person name="Bentzer J."/>
            <person name="Ahren D."/>
            <person name="Johansson T."/>
            <person name="Persson P."/>
            <person name="Tunlid A."/>
        </authorList>
    </citation>
    <scope>NUCLEOTIDE SEQUENCE [LARGE SCALE GENOMIC DNA]</scope>
    <source>
        <strain evidence="7 8">CBS 101986</strain>
    </source>
</reference>
<comment type="subunit">
    <text evidence="4">Component of the NOP7 complex, composed of ERB1, NOP7 and YTM1. Within the NOP7 complex ERB1 appears to interact directly with NOP7 and YTM1. The NOP7 complex also associates with the 66S pre-ribosome.</text>
</comment>
<dbReference type="InterPro" id="IPR036420">
    <property type="entry name" value="BRCT_dom_sf"/>
</dbReference>
<dbReference type="GO" id="GO:0005654">
    <property type="term" value="C:nucleoplasm"/>
    <property type="evidence" value="ECO:0007669"/>
    <property type="project" value="UniProtKB-SubCell"/>
</dbReference>
<dbReference type="Pfam" id="PF06732">
    <property type="entry name" value="Pescadillo_N"/>
    <property type="match status" value="1"/>
</dbReference>